<keyword evidence="5" id="KW-1185">Reference proteome</keyword>
<evidence type="ECO:0000259" key="3">
    <source>
        <dbReference type="Pfam" id="PF05598"/>
    </source>
</evidence>
<dbReference type="InterPro" id="IPR008490">
    <property type="entry name" value="Transposase_InsH_N"/>
</dbReference>
<name>A0A368YRZ0_9HYPH</name>
<feature type="domain" description="Transposase IS4-like" evidence="2">
    <location>
        <begin position="192"/>
        <end position="294"/>
    </location>
</feature>
<proteinExistence type="predicted"/>
<evidence type="ECO:0000259" key="2">
    <source>
        <dbReference type="Pfam" id="PF01609"/>
    </source>
</evidence>
<dbReference type="EMBL" id="QPJM01000008">
    <property type="protein sequence ID" value="RCW82359.1"/>
    <property type="molecule type" value="Genomic_DNA"/>
</dbReference>
<dbReference type="GO" id="GO:0003677">
    <property type="term" value="F:DNA binding"/>
    <property type="evidence" value="ECO:0007669"/>
    <property type="project" value="InterPro"/>
</dbReference>
<dbReference type="Proteomes" id="UP000253324">
    <property type="component" value="Unassembled WGS sequence"/>
</dbReference>
<dbReference type="InterPro" id="IPR002559">
    <property type="entry name" value="Transposase_11"/>
</dbReference>
<dbReference type="Pfam" id="PF05598">
    <property type="entry name" value="DUF772"/>
    <property type="match status" value="1"/>
</dbReference>
<dbReference type="Pfam" id="PF01609">
    <property type="entry name" value="DDE_Tnp_1"/>
    <property type="match status" value="1"/>
</dbReference>
<feature type="compositionally biased region" description="Basic residues" evidence="1">
    <location>
        <begin position="443"/>
        <end position="452"/>
    </location>
</feature>
<organism evidence="4 5">
    <name type="scientific">Phyllobacterium bourgognense</name>
    <dbReference type="NCBI Taxonomy" id="314236"/>
    <lineage>
        <taxon>Bacteria</taxon>
        <taxon>Pseudomonadati</taxon>
        <taxon>Pseudomonadota</taxon>
        <taxon>Alphaproteobacteria</taxon>
        <taxon>Hyphomicrobiales</taxon>
        <taxon>Phyllobacteriaceae</taxon>
        <taxon>Phyllobacterium</taxon>
    </lineage>
</organism>
<comment type="caution">
    <text evidence="4">The sequence shown here is derived from an EMBL/GenBank/DDBJ whole genome shotgun (WGS) entry which is preliminary data.</text>
</comment>
<feature type="region of interest" description="Disordered" evidence="1">
    <location>
        <begin position="389"/>
        <end position="409"/>
    </location>
</feature>
<gene>
    <name evidence="4" type="ORF">C7476_108174</name>
</gene>
<feature type="domain" description="Transposase InsH N-terminal" evidence="3">
    <location>
        <begin position="16"/>
        <end position="111"/>
    </location>
</feature>
<dbReference type="PANTHER" id="PTHR33408">
    <property type="entry name" value="TRANSPOSASE"/>
    <property type="match status" value="1"/>
</dbReference>
<dbReference type="GO" id="GO:0004803">
    <property type="term" value="F:transposase activity"/>
    <property type="evidence" value="ECO:0007669"/>
    <property type="project" value="InterPro"/>
</dbReference>
<evidence type="ECO:0000256" key="1">
    <source>
        <dbReference type="SAM" id="MobiDB-lite"/>
    </source>
</evidence>
<evidence type="ECO:0000313" key="4">
    <source>
        <dbReference type="EMBL" id="RCW82359.1"/>
    </source>
</evidence>
<dbReference type="GO" id="GO:0006313">
    <property type="term" value="P:DNA transposition"/>
    <property type="evidence" value="ECO:0007669"/>
    <property type="project" value="InterPro"/>
</dbReference>
<feature type="region of interest" description="Disordered" evidence="1">
    <location>
        <begin position="427"/>
        <end position="478"/>
    </location>
</feature>
<accession>A0A368YRZ0</accession>
<dbReference type="AlphaFoldDB" id="A0A368YRZ0"/>
<reference evidence="4 5" key="1">
    <citation type="submission" date="2018-07" db="EMBL/GenBank/DDBJ databases">
        <title>Genomic Encyclopedia of Type Strains, Phase III (KMG-III): the genomes of soil and plant-associated and newly described type strains.</title>
        <authorList>
            <person name="Whitman W."/>
        </authorList>
    </citation>
    <scope>NUCLEOTIDE SEQUENCE [LARGE SCALE GENOMIC DNA]</scope>
    <source>
        <strain evidence="4 5">31-25a</strain>
    </source>
</reference>
<evidence type="ECO:0000313" key="5">
    <source>
        <dbReference type="Proteomes" id="UP000253324"/>
    </source>
</evidence>
<feature type="compositionally biased region" description="Low complexity" evidence="1">
    <location>
        <begin position="432"/>
        <end position="442"/>
    </location>
</feature>
<protein>
    <submittedName>
        <fullName evidence="4">Transposase</fullName>
    </submittedName>
</protein>
<sequence length="478" mass="53656">MMGCQAVSAQLFYDFCLDDYVPADHLLRGIDRHLDLDSVRAQLKPFYSNTGRPSVDPELMMRMLIIGYSMGIRSERRLCEDVHLNLAYRWFCRLGLDGKVPDHSSFSKNRHGRFRQSDILRHMFETVVERCLAQGLVGAEGFAVDASLIAADANKQRSVPGTEWKAEDDAGRSVQEYLAVLDDAAFGAASPVTPQSDPAAQWTGAHEGHAFFAYATNYLIDTDHGVILDVEATRAIRQAEVGASRTMIDRTENRFSLKPGYLAADSAYSSADNLAWLVKEKDIAPHIPVFDKSNRTDGTFSRSDFTWDGENDRYICPAGEELEQFHRTYASPRSGITSEGTRLYRASKKNCDACEFKQRCCPNAPARKVPRPRCRQSYCRHTRLRAFPASPQEGRDALRSPQTHSPDGAFEAARSMWCARRIPACSNRPEPQKTGETQTTKATTRRHCRIKAGRKDTLRESAGQIAHHPYRKDAATVR</sequence>